<accession>A0A2T4IJG1</accession>
<dbReference type="RefSeq" id="WP_107491636.1">
    <property type="nucleotide sequence ID" value="NZ_PZKC01000001.1"/>
</dbReference>
<evidence type="ECO:0000256" key="2">
    <source>
        <dbReference type="ARBA" id="ARBA00012438"/>
    </source>
</evidence>
<dbReference type="SUPFAM" id="SSF47384">
    <property type="entry name" value="Homodimeric domain of signal transducing histidine kinase"/>
    <property type="match status" value="1"/>
</dbReference>
<dbReference type="CDD" id="cd00082">
    <property type="entry name" value="HisKA"/>
    <property type="match status" value="1"/>
</dbReference>
<dbReference type="InterPro" id="IPR004358">
    <property type="entry name" value="Sig_transdc_His_kin-like_C"/>
</dbReference>
<dbReference type="InterPro" id="IPR003661">
    <property type="entry name" value="HisK_dim/P_dom"/>
</dbReference>
<dbReference type="Gene3D" id="3.30.565.10">
    <property type="entry name" value="Histidine kinase-like ATPase, C-terminal domain"/>
    <property type="match status" value="1"/>
</dbReference>
<keyword evidence="6" id="KW-0808">Transferase</keyword>
<keyword evidence="4" id="KW-0175">Coiled coil</keyword>
<evidence type="ECO:0000256" key="1">
    <source>
        <dbReference type="ARBA" id="ARBA00000085"/>
    </source>
</evidence>
<proteinExistence type="predicted"/>
<dbReference type="Gene3D" id="1.10.287.130">
    <property type="match status" value="1"/>
</dbReference>
<reference evidence="6 7" key="2">
    <citation type="submission" date="2018-04" db="EMBL/GenBank/DDBJ databases">
        <title>Thauera lacus sp. nov., isolated from an saline lake in Inner Mongolia, China.</title>
        <authorList>
            <person name="Liang Q.-Y."/>
        </authorList>
    </citation>
    <scope>NUCLEOTIDE SEQUENCE [LARGE SCALE GENOMIC DNA]</scope>
    <source>
        <strain evidence="6 7">D20</strain>
    </source>
</reference>
<dbReference type="PANTHER" id="PTHR43065:SF50">
    <property type="entry name" value="HISTIDINE KINASE"/>
    <property type="match status" value="1"/>
</dbReference>
<sequence>MSTKAHDGTLAADPLALEAFDHDWTLAELLPADERPRLLRSLAAALDGEIELVDGAPPPVDHGRYAAAIQIDFEPLGWLLGPPERGAAVDGIAELLRKMLLDRQRYRMASALHMESVQADFAALRAQHEALQQSENRYRELATQLEVRVAEQVSLIEVRQRQLYQAERLASVAQLAAGMAHEINNPIGFVRSNLNSARAYLRQICAALSSMREGDQAAWERIDADFLLADFAELIDDSIAGADRIATIIRDLKGFSNVDRDEVAVIDLRASLEELCRLLTPRLPELARLHCEGQASPRLRCRPGHLQQALHNVLDNAIKAIGPGGRIAVRCACADGWQQIEVSDDGCGIAEEHLARVFDPFYTTRAVGSGIGLGLTLARDVILAEGGRITLSSRAGEGTTVDIRLPLGGAQ</sequence>
<dbReference type="Proteomes" id="UP000241193">
    <property type="component" value="Unassembled WGS sequence"/>
</dbReference>
<dbReference type="PRINTS" id="PR00344">
    <property type="entry name" value="BCTRLSENSOR"/>
</dbReference>
<evidence type="ECO:0000313" key="6">
    <source>
        <dbReference type="EMBL" id="PTD97876.1"/>
    </source>
</evidence>
<gene>
    <name evidence="6" type="ORF">C8261_00155</name>
</gene>
<name>A0A2T4IJG1_9RHOO</name>
<comment type="caution">
    <text evidence="6">The sequence shown here is derived from an EMBL/GenBank/DDBJ whole genome shotgun (WGS) entry which is preliminary data.</text>
</comment>
<keyword evidence="3" id="KW-0597">Phosphoprotein</keyword>
<evidence type="ECO:0000313" key="7">
    <source>
        <dbReference type="Proteomes" id="UP000241193"/>
    </source>
</evidence>
<protein>
    <recommendedName>
        <fullName evidence="2">histidine kinase</fullName>
        <ecNumber evidence="2">2.7.13.3</ecNumber>
    </recommendedName>
</protein>
<dbReference type="OrthoDB" id="9772100at2"/>
<dbReference type="InterPro" id="IPR005467">
    <property type="entry name" value="His_kinase_dom"/>
</dbReference>
<dbReference type="PROSITE" id="PS50109">
    <property type="entry name" value="HIS_KIN"/>
    <property type="match status" value="1"/>
</dbReference>
<feature type="coiled-coil region" evidence="4">
    <location>
        <begin position="114"/>
        <end position="144"/>
    </location>
</feature>
<dbReference type="AlphaFoldDB" id="A0A2T4IJG1"/>
<reference evidence="6 7" key="1">
    <citation type="submission" date="2018-03" db="EMBL/GenBank/DDBJ databases">
        <authorList>
            <person name="Keele B.F."/>
        </authorList>
    </citation>
    <scope>NUCLEOTIDE SEQUENCE [LARGE SCALE GENOMIC DNA]</scope>
    <source>
        <strain evidence="6 7">D20</strain>
    </source>
</reference>
<evidence type="ECO:0000256" key="4">
    <source>
        <dbReference type="SAM" id="Coils"/>
    </source>
</evidence>
<evidence type="ECO:0000256" key="3">
    <source>
        <dbReference type="ARBA" id="ARBA00022553"/>
    </source>
</evidence>
<dbReference type="EC" id="2.7.13.3" evidence="2"/>
<dbReference type="EMBL" id="PZKC01000001">
    <property type="protein sequence ID" value="PTD97876.1"/>
    <property type="molecule type" value="Genomic_DNA"/>
</dbReference>
<dbReference type="Pfam" id="PF02518">
    <property type="entry name" value="HATPase_c"/>
    <property type="match status" value="1"/>
</dbReference>
<dbReference type="InterPro" id="IPR036097">
    <property type="entry name" value="HisK_dim/P_sf"/>
</dbReference>
<comment type="catalytic activity">
    <reaction evidence="1">
        <text>ATP + protein L-histidine = ADP + protein N-phospho-L-histidine.</text>
        <dbReference type="EC" id="2.7.13.3"/>
    </reaction>
</comment>
<keyword evidence="7" id="KW-1185">Reference proteome</keyword>
<dbReference type="SMART" id="SM00387">
    <property type="entry name" value="HATPase_c"/>
    <property type="match status" value="1"/>
</dbReference>
<dbReference type="SUPFAM" id="SSF55874">
    <property type="entry name" value="ATPase domain of HSP90 chaperone/DNA topoisomerase II/histidine kinase"/>
    <property type="match status" value="1"/>
</dbReference>
<keyword evidence="6" id="KW-0418">Kinase</keyword>
<dbReference type="CDD" id="cd00075">
    <property type="entry name" value="HATPase"/>
    <property type="match status" value="1"/>
</dbReference>
<feature type="domain" description="Histidine kinase" evidence="5">
    <location>
        <begin position="178"/>
        <end position="409"/>
    </location>
</feature>
<dbReference type="InterPro" id="IPR036890">
    <property type="entry name" value="HATPase_C_sf"/>
</dbReference>
<dbReference type="InterPro" id="IPR003594">
    <property type="entry name" value="HATPase_dom"/>
</dbReference>
<organism evidence="6 7">
    <name type="scientific">Pseudothauera lacus</name>
    <dbReference type="NCBI Taxonomy" id="2136175"/>
    <lineage>
        <taxon>Bacteria</taxon>
        <taxon>Pseudomonadati</taxon>
        <taxon>Pseudomonadota</taxon>
        <taxon>Betaproteobacteria</taxon>
        <taxon>Rhodocyclales</taxon>
        <taxon>Zoogloeaceae</taxon>
        <taxon>Pseudothauera</taxon>
    </lineage>
</organism>
<dbReference type="GO" id="GO:0000155">
    <property type="term" value="F:phosphorelay sensor kinase activity"/>
    <property type="evidence" value="ECO:0007669"/>
    <property type="project" value="InterPro"/>
</dbReference>
<evidence type="ECO:0000259" key="5">
    <source>
        <dbReference type="PROSITE" id="PS50109"/>
    </source>
</evidence>
<dbReference type="PANTHER" id="PTHR43065">
    <property type="entry name" value="SENSOR HISTIDINE KINASE"/>
    <property type="match status" value="1"/>
</dbReference>